<dbReference type="EMBL" id="JARVKF010000112">
    <property type="protein sequence ID" value="KAK9422705.1"/>
    <property type="molecule type" value="Genomic_DNA"/>
</dbReference>
<evidence type="ECO:0000313" key="2">
    <source>
        <dbReference type="EMBL" id="KAK9422705.1"/>
    </source>
</evidence>
<sequence>MDHPVHQIGGIVDSLCTRTIAEQQAALNDYFTPDAFFVHPLCRVPSFSGFEVLGTEINSLWLLKYVYQWYRILSPHIDLTVDSAVFDQRTSLLYLTMRQTFTLWFIPFSLWQAHVKLVTVLTLVNRPVDQDGHMLPNNSPIAPGDQTISTRWFIKGQEDHYQMEEWLKFIAPFGASLVWQSWQLFATALCWLGVVFLWPVTSVHDYLTHHASQWGKKAAKKH</sequence>
<dbReference type="PANTHER" id="PTHR35393:SF1">
    <property type="entry name" value="SNOAL-LIKE DOMAIN-CONTAINING PROTEIN"/>
    <property type="match status" value="1"/>
</dbReference>
<dbReference type="Proteomes" id="UP001408356">
    <property type="component" value="Unassembled WGS sequence"/>
</dbReference>
<dbReference type="Pfam" id="PF24840">
    <property type="entry name" value="NTF2_SigF"/>
    <property type="match status" value="1"/>
</dbReference>
<gene>
    <name evidence="2" type="ORF">SUNI508_00568</name>
</gene>
<organism evidence="2 3">
    <name type="scientific">Seiridium unicorne</name>
    <dbReference type="NCBI Taxonomy" id="138068"/>
    <lineage>
        <taxon>Eukaryota</taxon>
        <taxon>Fungi</taxon>
        <taxon>Dikarya</taxon>
        <taxon>Ascomycota</taxon>
        <taxon>Pezizomycotina</taxon>
        <taxon>Sordariomycetes</taxon>
        <taxon>Xylariomycetidae</taxon>
        <taxon>Amphisphaeriales</taxon>
        <taxon>Sporocadaceae</taxon>
        <taxon>Seiridium</taxon>
    </lineage>
</organism>
<protein>
    <recommendedName>
        <fullName evidence="1">SigF-like NTF2-like domain-containing protein</fullName>
    </recommendedName>
</protein>
<evidence type="ECO:0000259" key="1">
    <source>
        <dbReference type="Pfam" id="PF24840"/>
    </source>
</evidence>
<accession>A0ABR2V719</accession>
<dbReference type="PANTHER" id="PTHR35393">
    <property type="entry name" value="CHROMOSOME 1, WHOLE GENOME SHOTGUN SEQUENCE"/>
    <property type="match status" value="1"/>
</dbReference>
<keyword evidence="3" id="KW-1185">Reference proteome</keyword>
<comment type="caution">
    <text evidence="2">The sequence shown here is derived from an EMBL/GenBank/DDBJ whole genome shotgun (WGS) entry which is preliminary data.</text>
</comment>
<dbReference type="InterPro" id="IPR057514">
    <property type="entry name" value="NTF2_SigF"/>
</dbReference>
<reference evidence="2 3" key="1">
    <citation type="journal article" date="2024" name="J. Plant Pathol.">
        <title>Sequence and assembly of the genome of Seiridium unicorne, isolate CBS 538.82, causal agent of cypress canker disease.</title>
        <authorList>
            <person name="Scali E."/>
            <person name="Rocca G.D."/>
            <person name="Danti R."/>
            <person name="Garbelotto M."/>
            <person name="Barberini S."/>
            <person name="Baroncelli R."/>
            <person name="Emiliani G."/>
        </authorList>
    </citation>
    <scope>NUCLEOTIDE SEQUENCE [LARGE SCALE GENOMIC DNA]</scope>
    <source>
        <strain evidence="2 3">BM-138-508</strain>
    </source>
</reference>
<name>A0ABR2V719_9PEZI</name>
<proteinExistence type="predicted"/>
<evidence type="ECO:0000313" key="3">
    <source>
        <dbReference type="Proteomes" id="UP001408356"/>
    </source>
</evidence>
<feature type="domain" description="SigF-like NTF2-like" evidence="1">
    <location>
        <begin position="1"/>
        <end position="125"/>
    </location>
</feature>